<name>A0AA88WDY0_9ASTE</name>
<dbReference type="Pfam" id="PF00076">
    <property type="entry name" value="RRM_1"/>
    <property type="match status" value="1"/>
</dbReference>
<keyword evidence="5" id="KW-1185">Reference proteome</keyword>
<evidence type="ECO:0000259" key="3">
    <source>
        <dbReference type="PROSITE" id="PS50102"/>
    </source>
</evidence>
<dbReference type="Proteomes" id="UP001188597">
    <property type="component" value="Unassembled WGS sequence"/>
</dbReference>
<evidence type="ECO:0000313" key="5">
    <source>
        <dbReference type="Proteomes" id="UP001188597"/>
    </source>
</evidence>
<organism evidence="4 5">
    <name type="scientific">Escallonia herrerae</name>
    <dbReference type="NCBI Taxonomy" id="1293975"/>
    <lineage>
        <taxon>Eukaryota</taxon>
        <taxon>Viridiplantae</taxon>
        <taxon>Streptophyta</taxon>
        <taxon>Embryophyta</taxon>
        <taxon>Tracheophyta</taxon>
        <taxon>Spermatophyta</taxon>
        <taxon>Magnoliopsida</taxon>
        <taxon>eudicotyledons</taxon>
        <taxon>Gunneridae</taxon>
        <taxon>Pentapetalae</taxon>
        <taxon>asterids</taxon>
        <taxon>campanulids</taxon>
        <taxon>Escalloniales</taxon>
        <taxon>Escalloniaceae</taxon>
        <taxon>Escallonia</taxon>
    </lineage>
</organism>
<dbReference type="EMBL" id="JAVXUP010000523">
    <property type="protein sequence ID" value="KAK3025956.1"/>
    <property type="molecule type" value="Genomic_DNA"/>
</dbReference>
<dbReference type="AlphaFoldDB" id="A0AA88WDY0"/>
<protein>
    <recommendedName>
        <fullName evidence="3">RRM domain-containing protein</fullName>
    </recommendedName>
</protein>
<dbReference type="GO" id="GO:1901259">
    <property type="term" value="P:chloroplast rRNA processing"/>
    <property type="evidence" value="ECO:0007669"/>
    <property type="project" value="TreeGrafter"/>
</dbReference>
<dbReference type="GO" id="GO:0009535">
    <property type="term" value="C:chloroplast thylakoid membrane"/>
    <property type="evidence" value="ECO:0007669"/>
    <property type="project" value="TreeGrafter"/>
</dbReference>
<feature type="domain" description="RRM" evidence="3">
    <location>
        <begin position="88"/>
        <end position="199"/>
    </location>
</feature>
<dbReference type="Gene3D" id="3.30.70.330">
    <property type="match status" value="2"/>
</dbReference>
<dbReference type="PROSITE" id="PS50102">
    <property type="entry name" value="RRM"/>
    <property type="match status" value="2"/>
</dbReference>
<comment type="caution">
    <text evidence="4">The sequence shown here is derived from an EMBL/GenBank/DDBJ whole genome shotgun (WGS) entry which is preliminary data.</text>
</comment>
<dbReference type="InterPro" id="IPR050502">
    <property type="entry name" value="Euk_RNA-bind_prot"/>
</dbReference>
<evidence type="ECO:0000256" key="2">
    <source>
        <dbReference type="PROSITE-ProRule" id="PRU00176"/>
    </source>
</evidence>
<dbReference type="InterPro" id="IPR000504">
    <property type="entry name" value="RRM_dom"/>
</dbReference>
<dbReference type="SUPFAM" id="SSF54928">
    <property type="entry name" value="RNA-binding domain, RBD"/>
    <property type="match status" value="2"/>
</dbReference>
<reference evidence="4" key="1">
    <citation type="submission" date="2022-12" db="EMBL/GenBank/DDBJ databases">
        <title>Draft genome assemblies for two species of Escallonia (Escalloniales).</title>
        <authorList>
            <person name="Chanderbali A."/>
            <person name="Dervinis C."/>
            <person name="Anghel I."/>
            <person name="Soltis D."/>
            <person name="Soltis P."/>
            <person name="Zapata F."/>
        </authorList>
    </citation>
    <scope>NUCLEOTIDE SEQUENCE</scope>
    <source>
        <strain evidence="4">UCBG64.0493</strain>
        <tissue evidence="4">Leaf</tissue>
    </source>
</reference>
<gene>
    <name evidence="4" type="ORF">RJ639_040872</name>
</gene>
<dbReference type="InterPro" id="IPR012677">
    <property type="entry name" value="Nucleotide-bd_a/b_plait_sf"/>
</dbReference>
<accession>A0AA88WDY0</accession>
<keyword evidence="1 2" id="KW-0694">RNA-binding</keyword>
<feature type="domain" description="RRM" evidence="3">
    <location>
        <begin position="216"/>
        <end position="287"/>
    </location>
</feature>
<evidence type="ECO:0000313" key="4">
    <source>
        <dbReference type="EMBL" id="KAK3025956.1"/>
    </source>
</evidence>
<dbReference type="GO" id="GO:0003729">
    <property type="term" value="F:mRNA binding"/>
    <property type="evidence" value="ECO:0007669"/>
    <property type="project" value="TreeGrafter"/>
</dbReference>
<dbReference type="PANTHER" id="PTHR48025">
    <property type="entry name" value="OS02G0815200 PROTEIN"/>
    <property type="match status" value="1"/>
</dbReference>
<dbReference type="PANTHER" id="PTHR48025:SF17">
    <property type="entry name" value="28 KDA RIBONUCLEOPROTEIN, CHLOROPLASTIC"/>
    <property type="match status" value="1"/>
</dbReference>
<evidence type="ECO:0000256" key="1">
    <source>
        <dbReference type="ARBA" id="ARBA00022884"/>
    </source>
</evidence>
<sequence length="287" mass="31577">MALLRLLCFPSTSHCPRHQFFCGTTTTLPHPNSSSLSLPPSLSLSTPFLTIPHKPTLFPSHVLSSTIDTPQIEQPLASEEVQDEAPKTRLLAQNVPWTCTPDDIRSLFAKYGSVLDVEVSGSLVLVAISISGFLSVDNLLKWVCSFFVAFLKLSMFNKTRNRGLAFVTMGSHEEALAAFTNLESYEFEGRILKLAWAEPKKKRPSTPMQPKPVPIHNLFVANLPFQARAKDLKEFFNAENANVVSAEIIFNENPRGSAGYGFVSFNTKQEAEAALTAFQGKVSASSK</sequence>
<proteinExistence type="predicted"/>
<dbReference type="InterPro" id="IPR035979">
    <property type="entry name" value="RBD_domain_sf"/>
</dbReference>
<dbReference type="SMART" id="SM00360">
    <property type="entry name" value="RRM"/>
    <property type="match status" value="2"/>
</dbReference>